<reference evidence="3 4" key="1">
    <citation type="journal article" date="2021" name="Nat. Commun.">
        <title>Genetic determinants of endophytism in the Arabidopsis root mycobiome.</title>
        <authorList>
            <person name="Mesny F."/>
            <person name="Miyauchi S."/>
            <person name="Thiergart T."/>
            <person name="Pickel B."/>
            <person name="Atanasova L."/>
            <person name="Karlsson M."/>
            <person name="Huettel B."/>
            <person name="Barry K.W."/>
            <person name="Haridas S."/>
            <person name="Chen C."/>
            <person name="Bauer D."/>
            <person name="Andreopoulos W."/>
            <person name="Pangilinan J."/>
            <person name="LaButti K."/>
            <person name="Riley R."/>
            <person name="Lipzen A."/>
            <person name="Clum A."/>
            <person name="Drula E."/>
            <person name="Henrissat B."/>
            <person name="Kohler A."/>
            <person name="Grigoriev I.V."/>
            <person name="Martin F.M."/>
            <person name="Hacquard S."/>
        </authorList>
    </citation>
    <scope>NUCLEOTIDE SEQUENCE [LARGE SCALE GENOMIC DNA]</scope>
    <source>
        <strain evidence="3 4">MPI-SDFR-AT-0080</strain>
    </source>
</reference>
<feature type="signal peptide" evidence="2">
    <location>
        <begin position="1"/>
        <end position="18"/>
    </location>
</feature>
<organism evidence="3 4">
    <name type="scientific">Macrophomina phaseolina</name>
    <dbReference type="NCBI Taxonomy" id="35725"/>
    <lineage>
        <taxon>Eukaryota</taxon>
        <taxon>Fungi</taxon>
        <taxon>Dikarya</taxon>
        <taxon>Ascomycota</taxon>
        <taxon>Pezizomycotina</taxon>
        <taxon>Dothideomycetes</taxon>
        <taxon>Dothideomycetes incertae sedis</taxon>
        <taxon>Botryosphaeriales</taxon>
        <taxon>Botryosphaeriaceae</taxon>
        <taxon>Macrophomina</taxon>
    </lineage>
</organism>
<dbReference type="EMBL" id="JAGTJR010000001">
    <property type="protein sequence ID" value="KAH7065563.1"/>
    <property type="molecule type" value="Genomic_DNA"/>
</dbReference>
<proteinExistence type="predicted"/>
<evidence type="ECO:0000313" key="4">
    <source>
        <dbReference type="Proteomes" id="UP000774617"/>
    </source>
</evidence>
<accession>A0ABQ8GWV4</accession>
<feature type="compositionally biased region" description="Acidic residues" evidence="1">
    <location>
        <begin position="118"/>
        <end position="129"/>
    </location>
</feature>
<keyword evidence="4" id="KW-1185">Reference proteome</keyword>
<evidence type="ECO:0000256" key="1">
    <source>
        <dbReference type="SAM" id="MobiDB-lite"/>
    </source>
</evidence>
<feature type="region of interest" description="Disordered" evidence="1">
    <location>
        <begin position="112"/>
        <end position="284"/>
    </location>
</feature>
<feature type="compositionally biased region" description="Polar residues" evidence="1">
    <location>
        <begin position="202"/>
        <end position="223"/>
    </location>
</feature>
<feature type="compositionally biased region" description="Gly residues" evidence="1">
    <location>
        <begin position="256"/>
        <end position="266"/>
    </location>
</feature>
<comment type="caution">
    <text evidence="3">The sequence shown here is derived from an EMBL/GenBank/DDBJ whole genome shotgun (WGS) entry which is preliminary data.</text>
</comment>
<keyword evidence="2" id="KW-0732">Signal</keyword>
<feature type="compositionally biased region" description="Polar residues" evidence="1">
    <location>
        <begin position="168"/>
        <end position="178"/>
    </location>
</feature>
<feature type="compositionally biased region" description="Basic residues" evidence="1">
    <location>
        <begin position="271"/>
        <end position="284"/>
    </location>
</feature>
<protein>
    <submittedName>
        <fullName evidence="3">Uncharacterized protein</fullName>
    </submittedName>
</protein>
<gene>
    <name evidence="3" type="ORF">B0J12DRAFT_780858</name>
</gene>
<evidence type="ECO:0000256" key="2">
    <source>
        <dbReference type="SAM" id="SignalP"/>
    </source>
</evidence>
<name>A0ABQ8GWV4_9PEZI</name>
<sequence>MRGPTLIRAFMLAGLAAAQIDVSGNSDDSVVAKRQETVTITPGPSLNLTDEEIANLGDPGDLRRIDKRQDPVIADIQPGTPENLTEEEIANQGEPGDLRRIGRRGGMVVVVARAESSEKEEEEEEGGDEDREHPQIGGGRGSRKERRAPQDEAGSQTVDVADLVAGSGNATDPSQIEAGQTRRINWPKKDKREEEENDDDGTQTVNVGDLGSVNSTDPSSVDGSDTRRIHNHASRIAALPVEKREGAAAEESQAGGARGKVGGSRGGRLPVGRRMRFGRRQNDQ</sequence>
<evidence type="ECO:0000313" key="3">
    <source>
        <dbReference type="EMBL" id="KAH7065563.1"/>
    </source>
</evidence>
<dbReference type="Proteomes" id="UP000774617">
    <property type="component" value="Unassembled WGS sequence"/>
</dbReference>
<feature type="chain" id="PRO_5046380793" evidence="2">
    <location>
        <begin position="19"/>
        <end position="284"/>
    </location>
</feature>